<dbReference type="GO" id="GO:0005737">
    <property type="term" value="C:cytoplasm"/>
    <property type="evidence" value="ECO:0007669"/>
    <property type="project" value="TreeGrafter"/>
</dbReference>
<dbReference type="AlphaFoldDB" id="A0A8C4N7H8"/>
<dbReference type="PROSITE" id="PS01041">
    <property type="entry name" value="STATHMIN_2"/>
    <property type="match status" value="1"/>
</dbReference>
<dbReference type="Pfam" id="PF00836">
    <property type="entry name" value="Stathmin"/>
    <property type="match status" value="1"/>
</dbReference>
<protein>
    <recommendedName>
        <fullName evidence="3">Stathmin</fullName>
    </recommendedName>
</protein>
<dbReference type="InterPro" id="IPR036002">
    <property type="entry name" value="Stathmin_sf"/>
</dbReference>
<organism evidence="5 6">
    <name type="scientific">Eptatretus burgeri</name>
    <name type="common">Inshore hagfish</name>
    <dbReference type="NCBI Taxonomy" id="7764"/>
    <lineage>
        <taxon>Eukaryota</taxon>
        <taxon>Metazoa</taxon>
        <taxon>Chordata</taxon>
        <taxon>Craniata</taxon>
        <taxon>Vertebrata</taxon>
        <taxon>Cyclostomata</taxon>
        <taxon>Myxini</taxon>
        <taxon>Myxiniformes</taxon>
        <taxon>Myxinidae</taxon>
        <taxon>Eptatretinae</taxon>
        <taxon>Eptatretus</taxon>
    </lineage>
</organism>
<name>A0A8C4N7H8_EPTBU</name>
<evidence type="ECO:0000313" key="6">
    <source>
        <dbReference type="Proteomes" id="UP000694388"/>
    </source>
</evidence>
<evidence type="ECO:0000256" key="2">
    <source>
        <dbReference type="ARBA" id="ARBA00023054"/>
    </source>
</evidence>
<evidence type="ECO:0000256" key="4">
    <source>
        <dbReference type="SAM" id="Coils"/>
    </source>
</evidence>
<proteinExistence type="inferred from homology"/>
<accession>A0A8C4N7H8</accession>
<dbReference type="Gene3D" id="6.10.280.30">
    <property type="match status" value="1"/>
</dbReference>
<dbReference type="Proteomes" id="UP000694388">
    <property type="component" value="Unplaced"/>
</dbReference>
<dbReference type="InterPro" id="IPR000956">
    <property type="entry name" value="Stathmin_fam"/>
</dbReference>
<dbReference type="PANTHER" id="PTHR10104">
    <property type="entry name" value="STATHMIN"/>
    <property type="match status" value="1"/>
</dbReference>
<dbReference type="SUPFAM" id="SSF101494">
    <property type="entry name" value="Stathmin"/>
    <property type="match status" value="1"/>
</dbReference>
<dbReference type="GO" id="GO:0031175">
    <property type="term" value="P:neuron projection development"/>
    <property type="evidence" value="ECO:0007669"/>
    <property type="project" value="TreeGrafter"/>
</dbReference>
<dbReference type="InterPro" id="IPR030514">
    <property type="entry name" value="Stathmin_CS"/>
</dbReference>
<sequence length="172" mass="19928">MAKTSRSYKEKVKELSLLSIICSCFNAEPRHGPLYKYGDIEVKELNKRTSGHAFEVILKGPTGDVTSDIPFSPPRKLLSLEEINNKLKIPIQEAVVLQGMAERREHEREVIQKVQEENNNFSRMAEEKLNMKMQIIKENREAHLAALRNRLHEKEKHAEEVRKNKGQKDILE</sequence>
<reference evidence="5" key="1">
    <citation type="submission" date="2025-08" db="UniProtKB">
        <authorList>
            <consortium name="Ensembl"/>
        </authorList>
    </citation>
    <scope>IDENTIFICATION</scope>
</reference>
<dbReference type="GO" id="GO:0007019">
    <property type="term" value="P:microtubule depolymerization"/>
    <property type="evidence" value="ECO:0007669"/>
    <property type="project" value="TreeGrafter"/>
</dbReference>
<dbReference type="GO" id="GO:0031110">
    <property type="term" value="P:regulation of microtubule polymerization or depolymerization"/>
    <property type="evidence" value="ECO:0007669"/>
    <property type="project" value="InterPro"/>
</dbReference>
<evidence type="ECO:0000256" key="1">
    <source>
        <dbReference type="ARBA" id="ARBA00006959"/>
    </source>
</evidence>
<dbReference type="PIRSF" id="PIRSF002285">
    <property type="entry name" value="Stathmin"/>
    <property type="match status" value="1"/>
</dbReference>
<keyword evidence="6" id="KW-1185">Reference proteome</keyword>
<dbReference type="PRINTS" id="PR00345">
    <property type="entry name" value="STATHMIN"/>
</dbReference>
<dbReference type="PROSITE" id="PS51663">
    <property type="entry name" value="STATHMIN_3"/>
    <property type="match status" value="1"/>
</dbReference>
<dbReference type="PANTHER" id="PTHR10104:SF1">
    <property type="entry name" value="STATHMIN, ISOFORM D"/>
    <property type="match status" value="1"/>
</dbReference>
<feature type="coiled-coil region" evidence="4">
    <location>
        <begin position="97"/>
        <end position="164"/>
    </location>
</feature>
<keyword evidence="2 4" id="KW-0175">Coiled coil</keyword>
<reference evidence="5" key="2">
    <citation type="submission" date="2025-09" db="UniProtKB">
        <authorList>
            <consortium name="Ensembl"/>
        </authorList>
    </citation>
    <scope>IDENTIFICATION</scope>
</reference>
<dbReference type="GeneTree" id="ENSGT01030000234597"/>
<evidence type="ECO:0000256" key="3">
    <source>
        <dbReference type="RuleBase" id="RU004388"/>
    </source>
</evidence>
<evidence type="ECO:0000313" key="5">
    <source>
        <dbReference type="Ensembl" id="ENSEBUP00000003580.1"/>
    </source>
</evidence>
<dbReference type="GO" id="GO:0043005">
    <property type="term" value="C:neuron projection"/>
    <property type="evidence" value="ECO:0007669"/>
    <property type="project" value="TreeGrafter"/>
</dbReference>
<comment type="similarity">
    <text evidence="1 3">Belongs to the stathmin family.</text>
</comment>
<dbReference type="Ensembl" id="ENSEBUT00000003958.1">
    <property type="protein sequence ID" value="ENSEBUP00000003580.1"/>
    <property type="gene ID" value="ENSEBUG00000002562.1"/>
</dbReference>
<dbReference type="OMA" id="WLKAPIT"/>
<dbReference type="GO" id="GO:0015631">
    <property type="term" value="F:tubulin binding"/>
    <property type="evidence" value="ECO:0007669"/>
    <property type="project" value="TreeGrafter"/>
</dbReference>